<feature type="region of interest" description="Disordered" evidence="1">
    <location>
        <begin position="1"/>
        <end position="25"/>
    </location>
</feature>
<dbReference type="Gramene" id="TKW39494">
    <property type="protein sequence ID" value="TKW39494"/>
    <property type="gene ID" value="SEVIR_1G183101v2"/>
</dbReference>
<evidence type="ECO:0000313" key="2">
    <source>
        <dbReference type="EMBL" id="TKW39494.1"/>
    </source>
</evidence>
<gene>
    <name evidence="2" type="ORF">SEVIR_1G183101v2</name>
</gene>
<dbReference type="EMBL" id="CM016552">
    <property type="protein sequence ID" value="TKW39494.1"/>
    <property type="molecule type" value="Genomic_DNA"/>
</dbReference>
<evidence type="ECO:0000313" key="3">
    <source>
        <dbReference type="Proteomes" id="UP000298652"/>
    </source>
</evidence>
<organism evidence="2 3">
    <name type="scientific">Setaria viridis</name>
    <name type="common">Green bristlegrass</name>
    <name type="synonym">Setaria italica subsp. viridis</name>
    <dbReference type="NCBI Taxonomy" id="4556"/>
    <lineage>
        <taxon>Eukaryota</taxon>
        <taxon>Viridiplantae</taxon>
        <taxon>Streptophyta</taxon>
        <taxon>Embryophyta</taxon>
        <taxon>Tracheophyta</taxon>
        <taxon>Spermatophyta</taxon>
        <taxon>Magnoliopsida</taxon>
        <taxon>Liliopsida</taxon>
        <taxon>Poales</taxon>
        <taxon>Poaceae</taxon>
        <taxon>PACMAD clade</taxon>
        <taxon>Panicoideae</taxon>
        <taxon>Panicodae</taxon>
        <taxon>Paniceae</taxon>
        <taxon>Cenchrinae</taxon>
        <taxon>Setaria</taxon>
    </lineage>
</organism>
<accession>A0A4U6WCA9</accession>
<dbReference type="Proteomes" id="UP000298652">
    <property type="component" value="Chromosome 1"/>
</dbReference>
<keyword evidence="3" id="KW-1185">Reference proteome</keyword>
<dbReference type="AlphaFoldDB" id="A0A4U6WCA9"/>
<sequence>MPSLLDRGPADEMMGGGRRDAPRRRHVGRLPGFASEGCPVQGPTYAIKSVPFVPPCLFGGQLGSHRRSVHASSPAMLCTFRYTRPPGGRPCLLHFYSVMPWHWNGFSSISLSPYEEDLTEFYRH</sequence>
<proteinExistence type="predicted"/>
<name>A0A4U6WCA9_SETVI</name>
<protein>
    <submittedName>
        <fullName evidence="2">Uncharacterized protein</fullName>
    </submittedName>
</protein>
<reference evidence="2" key="1">
    <citation type="submission" date="2019-03" db="EMBL/GenBank/DDBJ databases">
        <title>WGS assembly of Setaria viridis.</title>
        <authorList>
            <person name="Huang P."/>
            <person name="Jenkins J."/>
            <person name="Grimwood J."/>
            <person name="Barry K."/>
            <person name="Healey A."/>
            <person name="Mamidi S."/>
            <person name="Sreedasyam A."/>
            <person name="Shu S."/>
            <person name="Feldman M."/>
            <person name="Wu J."/>
            <person name="Yu Y."/>
            <person name="Chen C."/>
            <person name="Johnson J."/>
            <person name="Rokhsar D."/>
            <person name="Baxter I."/>
            <person name="Schmutz J."/>
            <person name="Brutnell T."/>
            <person name="Kellogg E."/>
        </authorList>
    </citation>
    <scope>NUCLEOTIDE SEQUENCE [LARGE SCALE GENOMIC DNA]</scope>
</reference>
<evidence type="ECO:0000256" key="1">
    <source>
        <dbReference type="SAM" id="MobiDB-lite"/>
    </source>
</evidence>